<dbReference type="SUPFAM" id="SSF159659">
    <property type="entry name" value="Cgl1923-like"/>
    <property type="match status" value="1"/>
</dbReference>
<dbReference type="InterPro" id="IPR019151">
    <property type="entry name" value="Proteasome_assmbl_chaperone_2"/>
</dbReference>
<proteinExistence type="predicted"/>
<gene>
    <name evidence="2" type="ORF">PM085_02300</name>
</gene>
<sequence>MGQPPADPTRFGVEHDTKPGDALLAGFPSFGLAGLTAVHYLVDDLDLEETGRVRIDGAPSITSFAKGDAAPPAPAVHRLGPRRHRPRRRADRGAGAGGDHDRTDMWTPSVPTVRTGL</sequence>
<comment type="caution">
    <text evidence="2">The sequence shown here is derived from an EMBL/GenBank/DDBJ whole genome shotgun (WGS) entry which is preliminary data.</text>
</comment>
<organism evidence="2 3">
    <name type="scientific">Halorubrum ezzemoulense</name>
    <name type="common">Halorubrum chaoviator</name>
    <dbReference type="NCBI Taxonomy" id="337243"/>
    <lineage>
        <taxon>Archaea</taxon>
        <taxon>Methanobacteriati</taxon>
        <taxon>Methanobacteriota</taxon>
        <taxon>Stenosarchaea group</taxon>
        <taxon>Halobacteria</taxon>
        <taxon>Halobacteriales</taxon>
        <taxon>Haloferacaceae</taxon>
        <taxon>Halorubrum</taxon>
    </lineage>
</organism>
<dbReference type="Pfam" id="PF09754">
    <property type="entry name" value="PAC2"/>
    <property type="match status" value="1"/>
</dbReference>
<evidence type="ECO:0000256" key="1">
    <source>
        <dbReference type="SAM" id="MobiDB-lite"/>
    </source>
</evidence>
<keyword evidence="3" id="KW-1185">Reference proteome</keyword>
<feature type="region of interest" description="Disordered" evidence="1">
    <location>
        <begin position="64"/>
        <end position="117"/>
    </location>
</feature>
<name>A0ABT4YYY7_HALEZ</name>
<evidence type="ECO:0000313" key="2">
    <source>
        <dbReference type="EMBL" id="MDB2291124.1"/>
    </source>
</evidence>
<reference evidence="2 3" key="1">
    <citation type="submission" date="2023-01" db="EMBL/GenBank/DDBJ databases">
        <title>Halorubrum ezzemoulense from Santa Pola, Spain.</title>
        <authorList>
            <person name="Feng Y."/>
            <person name="Louyakis A.S."/>
            <person name="Gogarten J.P."/>
        </authorList>
    </citation>
    <scope>NUCLEOTIDE SEQUENCE [LARGE SCALE GENOMIC DNA]</scope>
    <source>
        <strain evidence="2 3">AMM015</strain>
    </source>
</reference>
<protein>
    <submittedName>
        <fullName evidence="2">PAC2 family protein</fullName>
    </submittedName>
</protein>
<dbReference type="InterPro" id="IPR038389">
    <property type="entry name" value="PSMG2_sf"/>
</dbReference>
<feature type="compositionally biased region" description="Basic residues" evidence="1">
    <location>
        <begin position="79"/>
        <end position="90"/>
    </location>
</feature>
<dbReference type="Gene3D" id="3.40.50.10900">
    <property type="entry name" value="PAC-like subunit"/>
    <property type="match status" value="1"/>
</dbReference>
<dbReference type="Proteomes" id="UP001210528">
    <property type="component" value="Unassembled WGS sequence"/>
</dbReference>
<evidence type="ECO:0000313" key="3">
    <source>
        <dbReference type="Proteomes" id="UP001210528"/>
    </source>
</evidence>
<accession>A0ABT4YYY7</accession>
<dbReference type="EMBL" id="JAQLUK010000002">
    <property type="protein sequence ID" value="MDB2291124.1"/>
    <property type="molecule type" value="Genomic_DNA"/>
</dbReference>